<organism evidence="3 4">
    <name type="scientific">Streptomyces marincola</name>
    <dbReference type="NCBI Taxonomy" id="2878388"/>
    <lineage>
        <taxon>Bacteria</taxon>
        <taxon>Bacillati</taxon>
        <taxon>Actinomycetota</taxon>
        <taxon>Actinomycetes</taxon>
        <taxon>Kitasatosporales</taxon>
        <taxon>Streptomycetaceae</taxon>
        <taxon>Streptomyces</taxon>
    </lineage>
</organism>
<keyword evidence="4" id="KW-1185">Reference proteome</keyword>
<evidence type="ECO:0000256" key="1">
    <source>
        <dbReference type="SAM" id="Phobius"/>
    </source>
</evidence>
<dbReference type="PANTHER" id="PTHR34473:SF3">
    <property type="entry name" value="TRANSMEMBRANE PROTEIN-RELATED"/>
    <property type="match status" value="1"/>
</dbReference>
<dbReference type="AlphaFoldDB" id="A0A1W7CVN6"/>
<evidence type="ECO:0000313" key="4">
    <source>
        <dbReference type="Proteomes" id="UP000194218"/>
    </source>
</evidence>
<accession>A0A1W7CVN6</accession>
<keyword evidence="1" id="KW-0812">Transmembrane</keyword>
<reference evidence="3 4" key="1">
    <citation type="submission" date="2017-05" db="EMBL/GenBank/DDBJ databases">
        <title>Complete genome sequence of Streptomyces sp. SCSIO 03032 revealed the diverse biosynthetic pathways for its bioactive secondary metabolites.</title>
        <authorList>
            <person name="Ma L."/>
            <person name="Zhu Y."/>
            <person name="Zhang W."/>
            <person name="Zhang G."/>
            <person name="Tian X."/>
            <person name="Zhang S."/>
            <person name="Zhang C."/>
        </authorList>
    </citation>
    <scope>NUCLEOTIDE SEQUENCE [LARGE SCALE GENOMIC DNA]</scope>
    <source>
        <strain evidence="3 4">SCSIO 03032</strain>
    </source>
</reference>
<keyword evidence="1" id="KW-0472">Membrane</keyword>
<feature type="domain" description="YdbS-like PH" evidence="2">
    <location>
        <begin position="76"/>
        <end position="152"/>
    </location>
</feature>
<gene>
    <name evidence="3" type="ORF">CAG99_08350</name>
</gene>
<keyword evidence="1" id="KW-1133">Transmembrane helix</keyword>
<dbReference type="InterPro" id="IPR005182">
    <property type="entry name" value="YdbS-like_PH"/>
</dbReference>
<dbReference type="PANTHER" id="PTHR34473">
    <property type="entry name" value="UPF0699 TRANSMEMBRANE PROTEIN YDBS"/>
    <property type="match status" value="1"/>
</dbReference>
<dbReference type="OrthoDB" id="3730669at2"/>
<evidence type="ECO:0000313" key="3">
    <source>
        <dbReference type="EMBL" id="ARQ68871.1"/>
    </source>
</evidence>
<dbReference type="KEGG" id="smao:CAG99_08350"/>
<dbReference type="Pfam" id="PF03703">
    <property type="entry name" value="bPH_2"/>
    <property type="match status" value="1"/>
</dbReference>
<feature type="transmembrane region" description="Helical" evidence="1">
    <location>
        <begin position="20"/>
        <end position="45"/>
    </location>
</feature>
<proteinExistence type="predicted"/>
<dbReference type="EMBL" id="CP021121">
    <property type="protein sequence ID" value="ARQ68871.1"/>
    <property type="molecule type" value="Genomic_DNA"/>
</dbReference>
<dbReference type="Proteomes" id="UP000194218">
    <property type="component" value="Chromosome"/>
</dbReference>
<evidence type="ECO:0000259" key="2">
    <source>
        <dbReference type="Pfam" id="PF03703"/>
    </source>
</evidence>
<sequence length="165" mass="17858">MVNQDLLLRPPRHRVERRAVLLWVVRALSALLPLAAALTAVHLLWSAARGWTGPALVVLAVAGPLYAVVMPLWRYAVHRWEATDDAVYAATGWFVREWRIAPVSRIQTVDTVRGPAEQLLGLATLTVTTASSSGAILIRGLAPAVAAEAAERLSEITRRTPGDAT</sequence>
<name>A0A1W7CVN6_9ACTN</name>
<feature type="transmembrane region" description="Helical" evidence="1">
    <location>
        <begin position="51"/>
        <end position="73"/>
    </location>
</feature>
<protein>
    <recommendedName>
        <fullName evidence="2">YdbS-like PH domain-containing protein</fullName>
    </recommendedName>
</protein>